<evidence type="ECO:0000313" key="2">
    <source>
        <dbReference type="EMBL" id="KAK7603355.1"/>
    </source>
</evidence>
<reference evidence="2 3" key="1">
    <citation type="submission" date="2024-03" db="EMBL/GenBank/DDBJ databases">
        <title>Adaptation during the transition from Ophiocordyceps entomopathogen to insect associate is accompanied by gene loss and intensified selection.</title>
        <authorList>
            <person name="Ward C.M."/>
            <person name="Onetto C.A."/>
            <person name="Borneman A.R."/>
        </authorList>
    </citation>
    <scope>NUCLEOTIDE SEQUENCE [LARGE SCALE GENOMIC DNA]</scope>
    <source>
        <strain evidence="2">AWRI1</strain>
        <tissue evidence="2">Single Adult Female</tissue>
    </source>
</reference>
<name>A0AAN9TV58_9HEMI</name>
<feature type="compositionally biased region" description="Acidic residues" evidence="1">
    <location>
        <begin position="1"/>
        <end position="12"/>
    </location>
</feature>
<protein>
    <submittedName>
        <fullName evidence="2">Uncharacterized protein</fullName>
    </submittedName>
</protein>
<evidence type="ECO:0000313" key="3">
    <source>
        <dbReference type="Proteomes" id="UP001367676"/>
    </source>
</evidence>
<gene>
    <name evidence="2" type="ORF">V9T40_003354</name>
</gene>
<sequence>MKSCDLEEEETDIGLSQLGTKEKSGGKNGITEARIKCLTPYNGMAICQNQTSDFNTENANPSTNDATTLTTTTMEDEGDQRIVAVNPDARVPLVCYKETPNGGERYSKLSAKECWKK</sequence>
<accession>A0AAN9TV58</accession>
<proteinExistence type="predicted"/>
<dbReference type="AlphaFoldDB" id="A0AAN9TV58"/>
<keyword evidence="3" id="KW-1185">Reference proteome</keyword>
<dbReference type="EMBL" id="JBBCAQ010000006">
    <property type="protein sequence ID" value="KAK7603355.1"/>
    <property type="molecule type" value="Genomic_DNA"/>
</dbReference>
<organism evidence="2 3">
    <name type="scientific">Parthenolecanium corni</name>
    <dbReference type="NCBI Taxonomy" id="536013"/>
    <lineage>
        <taxon>Eukaryota</taxon>
        <taxon>Metazoa</taxon>
        <taxon>Ecdysozoa</taxon>
        <taxon>Arthropoda</taxon>
        <taxon>Hexapoda</taxon>
        <taxon>Insecta</taxon>
        <taxon>Pterygota</taxon>
        <taxon>Neoptera</taxon>
        <taxon>Paraneoptera</taxon>
        <taxon>Hemiptera</taxon>
        <taxon>Sternorrhyncha</taxon>
        <taxon>Coccoidea</taxon>
        <taxon>Coccidae</taxon>
        <taxon>Parthenolecanium</taxon>
    </lineage>
</organism>
<dbReference type="Proteomes" id="UP001367676">
    <property type="component" value="Unassembled WGS sequence"/>
</dbReference>
<evidence type="ECO:0000256" key="1">
    <source>
        <dbReference type="SAM" id="MobiDB-lite"/>
    </source>
</evidence>
<feature type="region of interest" description="Disordered" evidence="1">
    <location>
        <begin position="1"/>
        <end position="26"/>
    </location>
</feature>
<comment type="caution">
    <text evidence="2">The sequence shown here is derived from an EMBL/GenBank/DDBJ whole genome shotgun (WGS) entry which is preliminary data.</text>
</comment>